<dbReference type="EMBL" id="CAEZVN010000020">
    <property type="protein sequence ID" value="CAB4628210.1"/>
    <property type="molecule type" value="Genomic_DNA"/>
</dbReference>
<gene>
    <name evidence="2" type="ORF">UFOPK2001_00347</name>
</gene>
<evidence type="ECO:0000256" key="1">
    <source>
        <dbReference type="SAM" id="MobiDB-lite"/>
    </source>
</evidence>
<organism evidence="2">
    <name type="scientific">freshwater metagenome</name>
    <dbReference type="NCBI Taxonomy" id="449393"/>
    <lineage>
        <taxon>unclassified sequences</taxon>
        <taxon>metagenomes</taxon>
        <taxon>ecological metagenomes</taxon>
    </lineage>
</organism>
<name>A0A6J6IUI7_9ZZZZ</name>
<feature type="region of interest" description="Disordered" evidence="1">
    <location>
        <begin position="53"/>
        <end position="75"/>
    </location>
</feature>
<protein>
    <submittedName>
        <fullName evidence="2">Unannotated protein</fullName>
    </submittedName>
</protein>
<reference evidence="2" key="1">
    <citation type="submission" date="2020-05" db="EMBL/GenBank/DDBJ databases">
        <authorList>
            <person name="Chiriac C."/>
            <person name="Salcher M."/>
            <person name="Ghai R."/>
            <person name="Kavagutti S V."/>
        </authorList>
    </citation>
    <scope>NUCLEOTIDE SEQUENCE</scope>
</reference>
<dbReference type="AlphaFoldDB" id="A0A6J6IUI7"/>
<evidence type="ECO:0000313" key="2">
    <source>
        <dbReference type="EMBL" id="CAB4628210.1"/>
    </source>
</evidence>
<sequence length="75" mass="7899">MKKAFWFITGIAAGLVAAEQLKNNPKAKAIADDVMAKVRELGDVAAEGFREREAELSAQKKPAATKAASKPASNA</sequence>
<accession>A0A6J6IUI7</accession>
<proteinExistence type="predicted"/>
<feature type="compositionally biased region" description="Low complexity" evidence="1">
    <location>
        <begin position="57"/>
        <end position="75"/>
    </location>
</feature>